<sequence length="789" mass="89067">MFKEPLLGRRPSLRRRSRSSSFLTPSPAPDIPRKRKRGKDEDSLSVCSLDMKVSHKARENCRQAIWDRAGAVFKLTEPSNKRTRGLSRISSLASMLSPVKPVKKIGQSLQRSLSFRKSTDESPMTAIKPYHIAPTPTKRRESLLWSDVYAKNIRNEVLTQQQVRHQEAMFELYQGEKDMVSDLQMVKKTYYEAMRVFKIMSDEELNIIFGTILSLQPIHKDLVVRLEAARRTDGKIDNIGQTMIDWIPSLKCYVDYCAHQVAAKTLLDRKKQDHRVQDFLQRCLESPFSRKLDLWNFLDVPRSRLVKYPLLLKTIQKYTPNHSEDKALLQTAVSLVEDVIAQVDKETGESNCRYYIGRLEYLDEKNEHPLIGQSKLLLCDGILRNNRGTKLHVFLFDEILVLTRPATRNDQLCYQVYRQPLPLADLVVEDLSDGEVRMGGSFRGALMTRDGGKHVLRVAPADPTAGQAHTLQASNEHDKKNWLQKLREAMVGKRRPLSEVTCGQNNRQAHDGDETEKKSSTVRKIAFRRRTPLNAGKGKVENQQAPESQGEDNKEKTSPGDVEKENDGKEEETEGEAHGLVAKGSKVCVIDIGLIEDEEKDEIACERSEEPTIVATEKEVCIVELNDRIEEKADKAQASDDQTERVEEDVKDQESTEEVKLDEPHNRRKTAELWDELPFIDISGEASVQDEDGHVGGAAEQGNTDAIATVEIGTSVEEKTENDEIPHNTVDEKLCSQPDTNTTRTIDTEEPVISEEAGDCPSAESCGPQEQETHSSKAIRTASCTETDV</sequence>
<dbReference type="GO" id="GO:0005737">
    <property type="term" value="C:cytoplasm"/>
    <property type="evidence" value="ECO:0007669"/>
    <property type="project" value="UniProtKB-SubCell"/>
</dbReference>
<feature type="region of interest" description="Disordered" evidence="3">
    <location>
        <begin position="493"/>
        <end position="578"/>
    </location>
</feature>
<feature type="compositionally biased region" description="Basic and acidic residues" evidence="3">
    <location>
        <begin position="652"/>
        <end position="667"/>
    </location>
</feature>
<accession>A0A8K0ER57</accession>
<organism evidence="6 7">
    <name type="scientific">Branchiostoma lanceolatum</name>
    <name type="common">Common lancelet</name>
    <name type="synonym">Amphioxus lanceolatum</name>
    <dbReference type="NCBI Taxonomy" id="7740"/>
    <lineage>
        <taxon>Eukaryota</taxon>
        <taxon>Metazoa</taxon>
        <taxon>Chordata</taxon>
        <taxon>Cephalochordata</taxon>
        <taxon>Leptocardii</taxon>
        <taxon>Amphioxiformes</taxon>
        <taxon>Branchiostomatidae</taxon>
        <taxon>Branchiostoma</taxon>
    </lineage>
</organism>
<dbReference type="GO" id="GO:0005085">
    <property type="term" value="F:guanyl-nucleotide exchange factor activity"/>
    <property type="evidence" value="ECO:0007669"/>
    <property type="project" value="InterPro"/>
</dbReference>
<evidence type="ECO:0000259" key="5">
    <source>
        <dbReference type="PROSITE" id="PS50010"/>
    </source>
</evidence>
<feature type="compositionally biased region" description="Basic and acidic residues" evidence="3">
    <location>
        <begin position="551"/>
        <end position="567"/>
    </location>
</feature>
<dbReference type="CDD" id="cd00160">
    <property type="entry name" value="RhoGEF"/>
    <property type="match status" value="1"/>
</dbReference>
<feature type="region of interest" description="Disordered" evidence="3">
    <location>
        <begin position="1"/>
        <end position="44"/>
    </location>
</feature>
<dbReference type="Gene3D" id="2.30.29.30">
    <property type="entry name" value="Pleckstrin-homology domain (PH domain)/Phosphotyrosine-binding domain (PTB)"/>
    <property type="match status" value="1"/>
</dbReference>
<feature type="compositionally biased region" description="Basic and acidic residues" evidence="3">
    <location>
        <begin position="716"/>
        <end position="734"/>
    </location>
</feature>
<dbReference type="PANTHER" id="PTHR46006:SF8">
    <property type="entry name" value="DH DOMAIN-CONTAINING PROTEIN"/>
    <property type="match status" value="1"/>
</dbReference>
<protein>
    <submittedName>
        <fullName evidence="6">ARHGEF3 protein</fullName>
    </submittedName>
</protein>
<dbReference type="SUPFAM" id="SSF48065">
    <property type="entry name" value="DBL homology domain (DH-domain)"/>
    <property type="match status" value="1"/>
</dbReference>
<dbReference type="InterPro" id="IPR011993">
    <property type="entry name" value="PH-like_dom_sf"/>
</dbReference>
<proteinExistence type="predicted"/>
<feature type="compositionally biased region" description="Basic and acidic residues" evidence="3">
    <location>
        <begin position="508"/>
        <end position="519"/>
    </location>
</feature>
<dbReference type="InterPro" id="IPR000219">
    <property type="entry name" value="DH_dom"/>
</dbReference>
<reference evidence="6" key="1">
    <citation type="submission" date="2022-01" db="EMBL/GenBank/DDBJ databases">
        <authorList>
            <person name="Braso-Vives M."/>
        </authorList>
    </citation>
    <scope>NUCLEOTIDE SEQUENCE</scope>
</reference>
<dbReference type="SUPFAM" id="SSF50729">
    <property type="entry name" value="PH domain-like"/>
    <property type="match status" value="1"/>
</dbReference>
<dbReference type="InterPro" id="IPR001849">
    <property type="entry name" value="PH_domain"/>
</dbReference>
<feature type="region of interest" description="Disordered" evidence="3">
    <location>
        <begin position="631"/>
        <end position="667"/>
    </location>
</feature>
<evidence type="ECO:0000313" key="7">
    <source>
        <dbReference type="Proteomes" id="UP000838412"/>
    </source>
</evidence>
<dbReference type="SMART" id="SM00325">
    <property type="entry name" value="RhoGEF"/>
    <property type="match status" value="1"/>
</dbReference>
<evidence type="ECO:0000256" key="3">
    <source>
        <dbReference type="SAM" id="MobiDB-lite"/>
    </source>
</evidence>
<dbReference type="Proteomes" id="UP000838412">
    <property type="component" value="Chromosome 5"/>
</dbReference>
<dbReference type="Gene3D" id="1.20.900.10">
    <property type="entry name" value="Dbl homology (DH) domain"/>
    <property type="match status" value="1"/>
</dbReference>
<name>A0A8K0ER57_BRALA</name>
<dbReference type="SMART" id="SM00233">
    <property type="entry name" value="PH"/>
    <property type="match status" value="1"/>
</dbReference>
<dbReference type="InterPro" id="IPR035899">
    <property type="entry name" value="DBL_dom_sf"/>
</dbReference>
<dbReference type="OrthoDB" id="1716625at2759"/>
<evidence type="ECO:0000256" key="1">
    <source>
        <dbReference type="ARBA" id="ARBA00004496"/>
    </source>
</evidence>
<dbReference type="PANTHER" id="PTHR46006">
    <property type="entry name" value="RHO GUANINE NUCLEOTIDE EXCHANGE FACTOR AT 64C, ISOFORM A"/>
    <property type="match status" value="1"/>
</dbReference>
<comment type="subcellular location">
    <subcellularLocation>
        <location evidence="1">Cytoplasm</location>
    </subcellularLocation>
</comment>
<dbReference type="Pfam" id="PF22697">
    <property type="entry name" value="SOS1_NGEF_PH"/>
    <property type="match status" value="1"/>
</dbReference>
<dbReference type="GO" id="GO:0035025">
    <property type="term" value="P:positive regulation of Rho protein signal transduction"/>
    <property type="evidence" value="ECO:0007669"/>
    <property type="project" value="TreeGrafter"/>
</dbReference>
<dbReference type="InterPro" id="IPR044129">
    <property type="entry name" value="PH_RhoGEF3_XPLN"/>
</dbReference>
<feature type="compositionally biased region" description="Polar residues" evidence="3">
    <location>
        <begin position="776"/>
        <end position="789"/>
    </location>
</feature>
<feature type="region of interest" description="Disordered" evidence="3">
    <location>
        <begin position="715"/>
        <end position="789"/>
    </location>
</feature>
<feature type="compositionally biased region" description="Basic and acidic residues" evidence="3">
    <location>
        <begin position="631"/>
        <end position="645"/>
    </location>
</feature>
<keyword evidence="7" id="KW-1185">Reference proteome</keyword>
<evidence type="ECO:0000313" key="6">
    <source>
        <dbReference type="EMBL" id="CAH1265606.1"/>
    </source>
</evidence>
<dbReference type="EMBL" id="OV696690">
    <property type="protein sequence ID" value="CAH1265606.1"/>
    <property type="molecule type" value="Genomic_DNA"/>
</dbReference>
<evidence type="ECO:0000259" key="4">
    <source>
        <dbReference type="PROSITE" id="PS50003"/>
    </source>
</evidence>
<dbReference type="CDD" id="cd10572">
    <property type="entry name" value="PH_RhoGEF3_XPLN"/>
    <property type="match status" value="1"/>
</dbReference>
<dbReference type="PROSITE" id="PS50010">
    <property type="entry name" value="DH_2"/>
    <property type="match status" value="1"/>
</dbReference>
<keyword evidence="2" id="KW-0963">Cytoplasm</keyword>
<dbReference type="Pfam" id="PF00621">
    <property type="entry name" value="RhoGEF"/>
    <property type="match status" value="1"/>
</dbReference>
<dbReference type="AlphaFoldDB" id="A0A8K0ER57"/>
<gene>
    <name evidence="6" type="primary">ARHGEF3</name>
    <name evidence="6" type="ORF">BLAG_LOCUS19539</name>
</gene>
<evidence type="ECO:0000256" key="2">
    <source>
        <dbReference type="ARBA" id="ARBA00022490"/>
    </source>
</evidence>
<dbReference type="InterPro" id="IPR055251">
    <property type="entry name" value="SOS1_NGEF_PH"/>
</dbReference>
<feature type="compositionally biased region" description="Acidic residues" evidence="3">
    <location>
        <begin position="748"/>
        <end position="758"/>
    </location>
</feature>
<feature type="domain" description="DH" evidence="5">
    <location>
        <begin position="164"/>
        <end position="346"/>
    </location>
</feature>
<dbReference type="InterPro" id="IPR051480">
    <property type="entry name" value="Endocytic_GEF_Adapter"/>
</dbReference>
<feature type="domain" description="PH" evidence="4">
    <location>
        <begin position="376"/>
        <end position="491"/>
    </location>
</feature>
<dbReference type="PROSITE" id="PS50003">
    <property type="entry name" value="PH_DOMAIN"/>
    <property type="match status" value="1"/>
</dbReference>